<dbReference type="Gene3D" id="3.40.1360.10">
    <property type="match status" value="1"/>
</dbReference>
<evidence type="ECO:0000313" key="2">
    <source>
        <dbReference type="EMBL" id="KAF4349190.1"/>
    </source>
</evidence>
<dbReference type="InterPro" id="IPR034136">
    <property type="entry name" value="TOPRIM_Topo6A/Spo11"/>
</dbReference>
<evidence type="ECO:0000313" key="3">
    <source>
        <dbReference type="Proteomes" id="UP000583929"/>
    </source>
</evidence>
<protein>
    <recommendedName>
        <fullName evidence="1">Topoisomerase 6 subunit A/Spo11 TOPRIM domain-containing protein</fullName>
    </recommendedName>
</protein>
<dbReference type="PANTHER" id="PTHR10848:SF3">
    <property type="entry name" value="MEIOTIC RECOMBINATION PROTEIN SPO11-1"/>
    <property type="match status" value="1"/>
</dbReference>
<dbReference type="GO" id="GO:0003918">
    <property type="term" value="F:DNA topoisomerase type II (double strand cut, ATP-hydrolyzing) activity"/>
    <property type="evidence" value="ECO:0007669"/>
    <property type="project" value="InterPro"/>
</dbReference>
<dbReference type="Pfam" id="PF21180">
    <property type="entry name" value="TOP6A-Spo11_Toprim"/>
    <property type="match status" value="1"/>
</dbReference>
<reference evidence="2 3" key="1">
    <citation type="journal article" date="2020" name="bioRxiv">
        <title>Sequence and annotation of 42 cannabis genomes reveals extensive copy number variation in cannabinoid synthesis and pathogen resistance genes.</title>
        <authorList>
            <person name="Mckernan K.J."/>
            <person name="Helbert Y."/>
            <person name="Kane L.T."/>
            <person name="Ebling H."/>
            <person name="Zhang L."/>
            <person name="Liu B."/>
            <person name="Eaton Z."/>
            <person name="Mclaughlin S."/>
            <person name="Kingan S."/>
            <person name="Baybayan P."/>
            <person name="Concepcion G."/>
            <person name="Jordan M."/>
            <person name="Riva A."/>
            <person name="Barbazuk W."/>
            <person name="Harkins T."/>
        </authorList>
    </citation>
    <scope>NUCLEOTIDE SEQUENCE [LARGE SCALE GENOMIC DNA]</scope>
    <source>
        <strain evidence="3">cv. Jamaican Lion 4</strain>
        <tissue evidence="2">Leaf</tissue>
    </source>
</reference>
<feature type="domain" description="Topoisomerase 6 subunit A/Spo11 TOPRIM" evidence="1">
    <location>
        <begin position="1"/>
        <end position="71"/>
    </location>
</feature>
<dbReference type="PANTHER" id="PTHR10848">
    <property type="entry name" value="MEIOTIC RECOMBINATION PROTEIN SPO11"/>
    <property type="match status" value="1"/>
</dbReference>
<dbReference type="SUPFAM" id="SSF56726">
    <property type="entry name" value="DNA topoisomerase IV, alpha subunit"/>
    <property type="match status" value="1"/>
</dbReference>
<dbReference type="GO" id="GO:0003677">
    <property type="term" value="F:DNA binding"/>
    <property type="evidence" value="ECO:0007669"/>
    <property type="project" value="InterPro"/>
</dbReference>
<dbReference type="EMBL" id="JAATIQ010000649">
    <property type="protein sequence ID" value="KAF4349190.1"/>
    <property type="molecule type" value="Genomic_DNA"/>
</dbReference>
<sequence>MAYDSKNLRVPEIKWTGVFPSDSDKYRIPNQCFLPFTPEDKRKTEIMLLRCYLQREVPQWRVELEVMLQRGI</sequence>
<dbReference type="Proteomes" id="UP000583929">
    <property type="component" value="Unassembled WGS sequence"/>
</dbReference>
<comment type="caution">
    <text evidence="2">The sequence shown here is derived from an EMBL/GenBank/DDBJ whole genome shotgun (WGS) entry which is preliminary data.</text>
</comment>
<dbReference type="GO" id="GO:0042138">
    <property type="term" value="P:meiotic DNA double-strand break formation"/>
    <property type="evidence" value="ECO:0007669"/>
    <property type="project" value="TreeGrafter"/>
</dbReference>
<dbReference type="GO" id="GO:0000706">
    <property type="term" value="P:meiotic DNA double-strand break processing"/>
    <property type="evidence" value="ECO:0007669"/>
    <property type="project" value="TreeGrafter"/>
</dbReference>
<name>A0A7J6DTS6_CANSA</name>
<dbReference type="InterPro" id="IPR036078">
    <property type="entry name" value="Spo11/TopoVI_A_sf"/>
</dbReference>
<keyword evidence="3" id="KW-1185">Reference proteome</keyword>
<organism evidence="2 3">
    <name type="scientific">Cannabis sativa</name>
    <name type="common">Hemp</name>
    <name type="synonym">Marijuana</name>
    <dbReference type="NCBI Taxonomy" id="3483"/>
    <lineage>
        <taxon>Eukaryota</taxon>
        <taxon>Viridiplantae</taxon>
        <taxon>Streptophyta</taxon>
        <taxon>Embryophyta</taxon>
        <taxon>Tracheophyta</taxon>
        <taxon>Spermatophyta</taxon>
        <taxon>Magnoliopsida</taxon>
        <taxon>eudicotyledons</taxon>
        <taxon>Gunneridae</taxon>
        <taxon>Pentapetalae</taxon>
        <taxon>rosids</taxon>
        <taxon>fabids</taxon>
        <taxon>Rosales</taxon>
        <taxon>Cannabaceae</taxon>
        <taxon>Cannabis</taxon>
    </lineage>
</organism>
<dbReference type="GO" id="GO:0000228">
    <property type="term" value="C:nuclear chromosome"/>
    <property type="evidence" value="ECO:0007669"/>
    <property type="project" value="TreeGrafter"/>
</dbReference>
<evidence type="ECO:0000259" key="1">
    <source>
        <dbReference type="Pfam" id="PF21180"/>
    </source>
</evidence>
<dbReference type="InterPro" id="IPR002815">
    <property type="entry name" value="Spo11/TopoVI_A"/>
</dbReference>
<dbReference type="GO" id="GO:0007131">
    <property type="term" value="P:reciprocal meiotic recombination"/>
    <property type="evidence" value="ECO:0007669"/>
    <property type="project" value="TreeGrafter"/>
</dbReference>
<dbReference type="AlphaFoldDB" id="A0A7J6DTS6"/>
<gene>
    <name evidence="2" type="ORF">G4B88_015863</name>
</gene>
<proteinExistence type="predicted"/>
<accession>A0A7J6DTS6</accession>